<feature type="domain" description="Chitin-binding type-4" evidence="3">
    <location>
        <begin position="23"/>
        <end position="210"/>
    </location>
</feature>
<dbReference type="eggNOG" id="ENOG502QUV5">
    <property type="taxonomic scope" value="Eukaryota"/>
</dbReference>
<name>T1J472_STRMM</name>
<dbReference type="STRING" id="126957.T1J472"/>
<dbReference type="Proteomes" id="UP000014500">
    <property type="component" value="Unassembled WGS sequence"/>
</dbReference>
<evidence type="ECO:0000256" key="1">
    <source>
        <dbReference type="SAM" id="Phobius"/>
    </source>
</evidence>
<dbReference type="HOGENOM" id="CLU_041201_1_0_1"/>
<dbReference type="EnsemblMetazoa" id="SMAR008403-RA">
    <property type="protein sequence ID" value="SMAR008403-PA"/>
    <property type="gene ID" value="SMAR008403"/>
</dbReference>
<keyword evidence="5" id="KW-1185">Reference proteome</keyword>
<dbReference type="AlphaFoldDB" id="T1J472"/>
<reference evidence="4" key="2">
    <citation type="submission" date="2015-02" db="UniProtKB">
        <authorList>
            <consortium name="EnsemblMetazoa"/>
        </authorList>
    </citation>
    <scope>IDENTIFICATION</scope>
</reference>
<evidence type="ECO:0000313" key="4">
    <source>
        <dbReference type="EnsemblMetazoa" id="SMAR008403-PA"/>
    </source>
</evidence>
<proteinExistence type="predicted"/>
<dbReference type="EMBL" id="JH431840">
    <property type="status" value="NOT_ANNOTATED_CDS"/>
    <property type="molecule type" value="Genomic_DNA"/>
</dbReference>
<keyword evidence="1" id="KW-0472">Membrane</keyword>
<protein>
    <recommendedName>
        <fullName evidence="3">Chitin-binding type-4 domain-containing protein</fullName>
    </recommendedName>
</protein>
<dbReference type="InterPro" id="IPR004302">
    <property type="entry name" value="Cellulose/chitin-bd_N"/>
</dbReference>
<organism evidence="4 5">
    <name type="scientific">Strigamia maritima</name>
    <name type="common">European centipede</name>
    <name type="synonym">Geophilus maritimus</name>
    <dbReference type="NCBI Taxonomy" id="126957"/>
    <lineage>
        <taxon>Eukaryota</taxon>
        <taxon>Metazoa</taxon>
        <taxon>Ecdysozoa</taxon>
        <taxon>Arthropoda</taxon>
        <taxon>Myriapoda</taxon>
        <taxon>Chilopoda</taxon>
        <taxon>Pleurostigmophora</taxon>
        <taxon>Geophilomorpha</taxon>
        <taxon>Linotaeniidae</taxon>
        <taxon>Strigamia</taxon>
    </lineage>
</organism>
<reference evidence="5" key="1">
    <citation type="submission" date="2011-05" db="EMBL/GenBank/DDBJ databases">
        <authorList>
            <person name="Richards S.R."/>
            <person name="Qu J."/>
            <person name="Jiang H."/>
            <person name="Jhangiani S.N."/>
            <person name="Agravi P."/>
            <person name="Goodspeed R."/>
            <person name="Gross S."/>
            <person name="Mandapat C."/>
            <person name="Jackson L."/>
            <person name="Mathew T."/>
            <person name="Pu L."/>
            <person name="Thornton R."/>
            <person name="Saada N."/>
            <person name="Wilczek-Boney K.B."/>
            <person name="Lee S."/>
            <person name="Kovar C."/>
            <person name="Wu Y."/>
            <person name="Scherer S.E."/>
            <person name="Worley K.C."/>
            <person name="Muzny D.M."/>
            <person name="Gibbs R."/>
        </authorList>
    </citation>
    <scope>NUCLEOTIDE SEQUENCE</scope>
    <source>
        <strain evidence="5">Brora</strain>
    </source>
</reference>
<keyword evidence="1" id="KW-1133">Transmembrane helix</keyword>
<feature type="chain" id="PRO_5004590293" description="Chitin-binding type-4 domain-containing protein" evidence="2">
    <location>
        <begin position="23"/>
        <end position="267"/>
    </location>
</feature>
<dbReference type="PhylomeDB" id="T1J472"/>
<dbReference type="PANTHER" id="PTHR21113:SF4">
    <property type="entry name" value="CHITIN-BINDING TYPE-4 DOMAIN-CONTAINING PROTEIN"/>
    <property type="match status" value="1"/>
</dbReference>
<feature type="signal peptide" evidence="2">
    <location>
        <begin position="1"/>
        <end position="22"/>
    </location>
</feature>
<dbReference type="PANTHER" id="PTHR21113">
    <property type="entry name" value="AGAP001705-PA"/>
    <property type="match status" value="1"/>
</dbReference>
<evidence type="ECO:0000256" key="2">
    <source>
        <dbReference type="SAM" id="SignalP"/>
    </source>
</evidence>
<keyword evidence="1" id="KW-0812">Transmembrane</keyword>
<sequence>MAACHLVLAIFHLLLYMSKVQGHGRLEDPPSRSTMWRFGFDNPKNYNDHELYCGGLHRQISNKGKCGVCGDPWDTPAPRPNEDGGKFGRGVIVRAYKPGQIIHVLVDVTANHNGYFEFKLCPVSKQHPVDDECMDQHLLALADGSGFRYYLPNPKNVKFPVKLALPKGLTCRRCVFQWTYTAGNNWGTCKDGIGKVGCGPQETFRACADIAITDETNELSQNDVYSNSVEDKQQTSLNGNDTSGAMMSTFTKGLLFVVVLIVVYFML</sequence>
<dbReference type="OMA" id="WGTCSNG"/>
<feature type="transmembrane region" description="Helical" evidence="1">
    <location>
        <begin position="245"/>
        <end position="266"/>
    </location>
</feature>
<dbReference type="Pfam" id="PF03067">
    <property type="entry name" value="LPMO_10"/>
    <property type="match status" value="1"/>
</dbReference>
<keyword evidence="2" id="KW-0732">Signal</keyword>
<accession>T1J472</accession>
<evidence type="ECO:0000313" key="5">
    <source>
        <dbReference type="Proteomes" id="UP000014500"/>
    </source>
</evidence>
<evidence type="ECO:0000259" key="3">
    <source>
        <dbReference type="Pfam" id="PF03067"/>
    </source>
</evidence>